<proteinExistence type="predicted"/>
<reference evidence="1 2" key="1">
    <citation type="journal article" date="2021" name="Hortic Res">
        <title>High-quality reference genome and annotation aids understanding of berry development for evergreen blueberry (Vaccinium darrowii).</title>
        <authorList>
            <person name="Yu J."/>
            <person name="Hulse-Kemp A.M."/>
            <person name="Babiker E."/>
            <person name="Staton M."/>
        </authorList>
    </citation>
    <scope>NUCLEOTIDE SEQUENCE [LARGE SCALE GENOMIC DNA]</scope>
    <source>
        <strain evidence="2">cv. NJ 8807/NJ 8810</strain>
        <tissue evidence="1">Young leaf</tissue>
    </source>
</reference>
<protein>
    <submittedName>
        <fullName evidence="1">Uncharacterized protein</fullName>
    </submittedName>
</protein>
<evidence type="ECO:0000313" key="1">
    <source>
        <dbReference type="EMBL" id="KAH7842943.1"/>
    </source>
</evidence>
<name>A0ACB7XR57_9ERIC</name>
<dbReference type="Proteomes" id="UP000828048">
    <property type="component" value="Chromosome 1"/>
</dbReference>
<evidence type="ECO:0000313" key="2">
    <source>
        <dbReference type="Proteomes" id="UP000828048"/>
    </source>
</evidence>
<keyword evidence="2" id="KW-1185">Reference proteome</keyword>
<comment type="caution">
    <text evidence="1">The sequence shown here is derived from an EMBL/GenBank/DDBJ whole genome shotgun (WGS) entry which is preliminary data.</text>
</comment>
<dbReference type="EMBL" id="CM037151">
    <property type="protein sequence ID" value="KAH7842943.1"/>
    <property type="molecule type" value="Genomic_DNA"/>
</dbReference>
<accession>A0ACB7XR57</accession>
<sequence>MYRSNICPYCKRQLASSQALGGHLNAHRRETMSINNNMANNPATGLSKLEIDAVDEGIKDVQPTDASSFDASFSSHISSESSPPTHSKGATERPEENMDLLIGDRAIRKTSSPDNIPCSRVRDTLDETAALPAEENRSFCIGPLMKMRTGGNISLNSMYSDTLIAAASDLEELVNRVKWLKSILEQEVPLSDAGRPKWKFMEHIMASIPK</sequence>
<organism evidence="1 2">
    <name type="scientific">Vaccinium darrowii</name>
    <dbReference type="NCBI Taxonomy" id="229202"/>
    <lineage>
        <taxon>Eukaryota</taxon>
        <taxon>Viridiplantae</taxon>
        <taxon>Streptophyta</taxon>
        <taxon>Embryophyta</taxon>
        <taxon>Tracheophyta</taxon>
        <taxon>Spermatophyta</taxon>
        <taxon>Magnoliopsida</taxon>
        <taxon>eudicotyledons</taxon>
        <taxon>Gunneridae</taxon>
        <taxon>Pentapetalae</taxon>
        <taxon>asterids</taxon>
        <taxon>Ericales</taxon>
        <taxon>Ericaceae</taxon>
        <taxon>Vaccinioideae</taxon>
        <taxon>Vaccinieae</taxon>
        <taxon>Vaccinium</taxon>
    </lineage>
</organism>
<gene>
    <name evidence="1" type="ORF">Vadar_010924</name>
</gene>